<dbReference type="Pfam" id="PF08068">
    <property type="entry name" value="DKCLD"/>
    <property type="match status" value="1"/>
</dbReference>
<dbReference type="NCBIfam" id="TIGR00451">
    <property type="entry name" value="unchar_dom_2"/>
    <property type="match status" value="1"/>
</dbReference>
<reference evidence="6" key="1">
    <citation type="submission" date="2025-08" db="UniProtKB">
        <authorList>
            <consortium name="RefSeq"/>
        </authorList>
    </citation>
    <scope>IDENTIFICATION</scope>
    <source>
        <tissue evidence="6">Testes</tissue>
    </source>
</reference>
<comment type="similarity">
    <text evidence="1">Belongs to the pseudouridine synthase TruB family.</text>
</comment>
<protein>
    <submittedName>
        <fullName evidence="6">H/ACA ribonucleoprotein complex subunit 4-like</fullName>
    </submittedName>
</protein>
<dbReference type="Proteomes" id="UP000694865">
    <property type="component" value="Unplaced"/>
</dbReference>
<dbReference type="InterPro" id="IPR002478">
    <property type="entry name" value="PUA"/>
</dbReference>
<feature type="compositionally biased region" description="Basic residues" evidence="2">
    <location>
        <begin position="364"/>
        <end position="374"/>
    </location>
</feature>
<dbReference type="InterPro" id="IPR036974">
    <property type="entry name" value="PUA_sf"/>
</dbReference>
<feature type="region of interest" description="Disordered" evidence="2">
    <location>
        <begin position="1"/>
        <end position="28"/>
    </location>
</feature>
<dbReference type="InterPro" id="IPR015947">
    <property type="entry name" value="PUA-like_sf"/>
</dbReference>
<name>A0ABM0MJ62_SACKO</name>
<dbReference type="RefSeq" id="XP_006820053.1">
    <property type="nucleotide sequence ID" value="XM_006819990.1"/>
</dbReference>
<evidence type="ECO:0000313" key="6">
    <source>
        <dbReference type="RefSeq" id="XP_006820053.1"/>
    </source>
</evidence>
<organism evidence="5 6">
    <name type="scientific">Saccoglossus kowalevskii</name>
    <name type="common">Acorn worm</name>
    <dbReference type="NCBI Taxonomy" id="10224"/>
    <lineage>
        <taxon>Eukaryota</taxon>
        <taxon>Metazoa</taxon>
        <taxon>Hemichordata</taxon>
        <taxon>Enteropneusta</taxon>
        <taxon>Harrimaniidae</taxon>
        <taxon>Saccoglossus</taxon>
    </lineage>
</organism>
<dbReference type="InterPro" id="IPR004802">
    <property type="entry name" value="tRNA_PsdUridine_synth_B_fam"/>
</dbReference>
<dbReference type="SMART" id="SM00359">
    <property type="entry name" value="PUA"/>
    <property type="match status" value="1"/>
</dbReference>
<proteinExistence type="inferred from homology"/>
<dbReference type="Pfam" id="PF01472">
    <property type="entry name" value="PUA"/>
    <property type="match status" value="1"/>
</dbReference>
<dbReference type="SUPFAM" id="SSF88697">
    <property type="entry name" value="PUA domain-like"/>
    <property type="match status" value="1"/>
</dbReference>
<sequence length="387" mass="43147">MAELEGTPHKKAKKDKEKKRKYSSTEIGEAQHQGDFLIKPDSKPAKLDTCQWPLLLKNFDKLNIRTGHYVPLPNGASPLKRELNDYLSSGFINLDKPANPSSHEVVSWVKRILRVEKTGHSGTLDPKVTGCLIVCIERATRLVKSQQSAGKEYVCVVRLHSAIENEAKLARVNAICYGAKIMLPGVLRFEDGIEINSEVVVLSTKGEAICLGIALMTTAVMATCDHGVIAKIKRVIMERDTYPRKWGLGPKASLVKKMIKEGKLNKYGKPNEETPANWTSTYTDYNVQKTPSTPKADIEEVAEVETASKKRKISESSSESSAPQSPVKVVEKEKKKHKDKDKKKKKKHKGEGDAGISEPEKEKEKKKKKKKKKEKTKEKTSDSSDSD</sequence>
<feature type="compositionally biased region" description="Basic residues" evidence="2">
    <location>
        <begin position="334"/>
        <end position="349"/>
    </location>
</feature>
<feature type="domain" description="Dyskerin-like" evidence="4">
    <location>
        <begin position="48"/>
        <end position="106"/>
    </location>
</feature>
<dbReference type="GeneID" id="100367839"/>
<dbReference type="CDD" id="cd21148">
    <property type="entry name" value="PUA_Cbf5"/>
    <property type="match status" value="1"/>
</dbReference>
<dbReference type="InterPro" id="IPR012960">
    <property type="entry name" value="Dyskerin-like"/>
</dbReference>
<dbReference type="InterPro" id="IPR004521">
    <property type="entry name" value="Uncharacterised_CHP00451"/>
</dbReference>
<feature type="domain" description="PUA" evidence="3">
    <location>
        <begin position="163"/>
        <end position="237"/>
    </location>
</feature>
<evidence type="ECO:0000256" key="2">
    <source>
        <dbReference type="SAM" id="MobiDB-lite"/>
    </source>
</evidence>
<dbReference type="SUPFAM" id="SSF55120">
    <property type="entry name" value="Pseudouridine synthase"/>
    <property type="match status" value="1"/>
</dbReference>
<dbReference type="Pfam" id="PF01509">
    <property type="entry name" value="TruB_N"/>
    <property type="match status" value="1"/>
</dbReference>
<evidence type="ECO:0000256" key="1">
    <source>
        <dbReference type="ARBA" id="ARBA00008999"/>
    </source>
</evidence>
<accession>A0ABM0MJ62</accession>
<dbReference type="SMART" id="SM01136">
    <property type="entry name" value="DKCLD"/>
    <property type="match status" value="1"/>
</dbReference>
<dbReference type="PROSITE" id="PS50890">
    <property type="entry name" value="PUA"/>
    <property type="match status" value="1"/>
</dbReference>
<dbReference type="Gene3D" id="2.30.130.10">
    <property type="entry name" value="PUA domain"/>
    <property type="match status" value="2"/>
</dbReference>
<dbReference type="InterPro" id="IPR020103">
    <property type="entry name" value="PsdUridine_synth_cat_dom_sf"/>
</dbReference>
<evidence type="ECO:0000313" key="5">
    <source>
        <dbReference type="Proteomes" id="UP000694865"/>
    </source>
</evidence>
<dbReference type="PANTHER" id="PTHR23127">
    <property type="entry name" value="CENTROMERE/MICROTUBULE BINDING PROTEIN CBF5"/>
    <property type="match status" value="1"/>
</dbReference>
<gene>
    <name evidence="6" type="primary">LOC100367839</name>
</gene>
<feature type="compositionally biased region" description="Polar residues" evidence="2">
    <location>
        <begin position="274"/>
        <end position="293"/>
    </location>
</feature>
<feature type="region of interest" description="Disordered" evidence="2">
    <location>
        <begin position="265"/>
        <end position="387"/>
    </location>
</feature>
<dbReference type="InterPro" id="IPR002501">
    <property type="entry name" value="PsdUridine_synth_N"/>
</dbReference>
<evidence type="ECO:0000259" key="3">
    <source>
        <dbReference type="SMART" id="SM00359"/>
    </source>
</evidence>
<evidence type="ECO:0000259" key="4">
    <source>
        <dbReference type="SMART" id="SM01136"/>
    </source>
</evidence>
<dbReference type="PANTHER" id="PTHR23127:SF0">
    <property type="entry name" value="H_ACA RIBONUCLEOPROTEIN COMPLEX SUBUNIT DKC1"/>
    <property type="match status" value="1"/>
</dbReference>
<feature type="compositionally biased region" description="Basic residues" evidence="2">
    <location>
        <begin position="9"/>
        <end position="22"/>
    </location>
</feature>
<keyword evidence="5" id="KW-1185">Reference proteome</keyword>
<feature type="compositionally biased region" description="Basic and acidic residues" evidence="2">
    <location>
        <begin position="375"/>
        <end position="387"/>
    </location>
</feature>